<dbReference type="InterPro" id="IPR050172">
    <property type="entry name" value="SsuD_RutA_monooxygenase"/>
</dbReference>
<evidence type="ECO:0000256" key="1">
    <source>
        <dbReference type="ARBA" id="ARBA00007044"/>
    </source>
</evidence>
<keyword evidence="5 7" id="KW-0560">Oxidoreductase</keyword>
<evidence type="ECO:0000256" key="7">
    <source>
        <dbReference type="HAMAP-Rule" id="MF_01229"/>
    </source>
</evidence>
<dbReference type="InterPro" id="IPR011251">
    <property type="entry name" value="Luciferase-like_dom"/>
</dbReference>
<evidence type="ECO:0000256" key="3">
    <source>
        <dbReference type="ARBA" id="ARBA00022630"/>
    </source>
</evidence>
<dbReference type="OrthoDB" id="9814695at2"/>
<evidence type="ECO:0000256" key="6">
    <source>
        <dbReference type="ARBA" id="ARBA00023033"/>
    </source>
</evidence>
<dbReference type="EMBL" id="CP000781">
    <property type="protein sequence ID" value="ABS68685.1"/>
    <property type="molecule type" value="Genomic_DNA"/>
</dbReference>
<comment type="similarity">
    <text evidence="1 7">Belongs to the SsuD family.</text>
</comment>
<keyword evidence="4 7" id="KW-0288">FMN</keyword>
<dbReference type="STRING" id="78245.Xaut_3456"/>
<keyword evidence="3 7" id="KW-0285">Flavoprotein</keyword>
<dbReference type="CDD" id="cd01094">
    <property type="entry name" value="Alkanesulfonate_monoxygenase"/>
    <property type="match status" value="1"/>
</dbReference>
<evidence type="ECO:0000259" key="8">
    <source>
        <dbReference type="Pfam" id="PF00296"/>
    </source>
</evidence>
<keyword evidence="10" id="KW-1185">Reference proteome</keyword>
<dbReference type="GO" id="GO:0008726">
    <property type="term" value="F:alkanesulfonate monooxygenase activity"/>
    <property type="evidence" value="ECO:0007669"/>
    <property type="project" value="UniProtKB-UniRule"/>
</dbReference>
<name>A7IKZ2_XANP2</name>
<protein>
    <recommendedName>
        <fullName evidence="2 7">Alkanesulfonate monooxygenase</fullName>
        <ecNumber evidence="2 7">1.14.14.5</ecNumber>
    </recommendedName>
    <alternativeName>
        <fullName evidence="7">FMNH2-dependent aliphatic sulfonate monooxygenase</fullName>
    </alternativeName>
</protein>
<dbReference type="NCBIfam" id="TIGR03565">
    <property type="entry name" value="alk_sulf_monoox"/>
    <property type="match status" value="1"/>
</dbReference>
<dbReference type="KEGG" id="xau:Xaut_3456"/>
<evidence type="ECO:0000313" key="9">
    <source>
        <dbReference type="EMBL" id="ABS68685.1"/>
    </source>
</evidence>
<dbReference type="AlphaFoldDB" id="A7IKZ2"/>
<dbReference type="Pfam" id="PF00296">
    <property type="entry name" value="Bac_luciferase"/>
    <property type="match status" value="1"/>
</dbReference>
<comment type="function">
    <text evidence="7">Catalyzes the desulfonation of aliphatic sulfonates.</text>
</comment>
<dbReference type="PANTHER" id="PTHR42847">
    <property type="entry name" value="ALKANESULFONATE MONOOXYGENASE"/>
    <property type="match status" value="1"/>
</dbReference>
<keyword evidence="6 7" id="KW-0503">Monooxygenase</keyword>
<dbReference type="HOGENOM" id="CLU_027853_1_0_5"/>
<evidence type="ECO:0000256" key="2">
    <source>
        <dbReference type="ARBA" id="ARBA00012113"/>
    </source>
</evidence>
<proteinExistence type="inferred from homology"/>
<dbReference type="PhylomeDB" id="A7IKZ2"/>
<accession>A7IKZ2</accession>
<dbReference type="InterPro" id="IPR036661">
    <property type="entry name" value="Luciferase-like_sf"/>
</dbReference>
<dbReference type="InterPro" id="IPR019911">
    <property type="entry name" value="Alkanesulphonate_mOase_FMN-dep"/>
</dbReference>
<dbReference type="Gene3D" id="3.20.20.30">
    <property type="entry name" value="Luciferase-like domain"/>
    <property type="match status" value="1"/>
</dbReference>
<dbReference type="EC" id="1.14.14.5" evidence="2 7"/>
<evidence type="ECO:0000256" key="5">
    <source>
        <dbReference type="ARBA" id="ARBA00023002"/>
    </source>
</evidence>
<dbReference type="SUPFAM" id="SSF51679">
    <property type="entry name" value="Bacterial luciferase-like"/>
    <property type="match status" value="1"/>
</dbReference>
<feature type="domain" description="Luciferase-like" evidence="8">
    <location>
        <begin position="18"/>
        <end position="339"/>
    </location>
</feature>
<organism evidence="9 10">
    <name type="scientific">Xanthobacter autotrophicus (strain ATCC BAA-1158 / Py2)</name>
    <dbReference type="NCBI Taxonomy" id="78245"/>
    <lineage>
        <taxon>Bacteria</taxon>
        <taxon>Pseudomonadati</taxon>
        <taxon>Pseudomonadota</taxon>
        <taxon>Alphaproteobacteria</taxon>
        <taxon>Hyphomicrobiales</taxon>
        <taxon>Xanthobacteraceae</taxon>
        <taxon>Xanthobacter</taxon>
    </lineage>
</organism>
<evidence type="ECO:0000256" key="4">
    <source>
        <dbReference type="ARBA" id="ARBA00022643"/>
    </source>
</evidence>
<dbReference type="PANTHER" id="PTHR42847:SF4">
    <property type="entry name" value="ALKANESULFONATE MONOOXYGENASE-RELATED"/>
    <property type="match status" value="1"/>
</dbReference>
<sequence length="395" mass="43329">MSHPVPLPATPASQSPDIFWFIPTHGDGAYLGSETRQRPPEFAYFREVAQAVDRLGFKGVLLPTGQSCEDSWITAAGLATATERLKFLVALRPGVTTPAFAARQAAALDRLSDGRLLLNVVVGGHPAELAADGIFLDHDARYAQADEFLKIWRDLVAGKTVDHSGKYYRVEHGRLDFPVVQQPHPPLWFGGSSEAGHEVAAEHTSVYLSWGEPPHILKDKLADVQARAARRGRKLKFGLRIHFIVRETGAEAWAAADRLISQVSDEQIESAQKRFKVEMDSVGQARMAALQPGDRNKLEIAPNLWAGIGLVRRGAGTALVGDPKSVAARIREYQEIGIETFIGSGYPHLEEAYRVAELLFPELGVDGRRRKVSDNIVNEFAVGSHLAERRRAAVS</sequence>
<dbReference type="HAMAP" id="MF_01229">
    <property type="entry name" value="Alkanesulf_monooxygen"/>
    <property type="match status" value="1"/>
</dbReference>
<reference evidence="9 10" key="1">
    <citation type="submission" date="2007-07" db="EMBL/GenBank/DDBJ databases">
        <title>Complete sequence of chromosome of Xanthobacter autotrophicus Py2.</title>
        <authorList>
            <consortium name="US DOE Joint Genome Institute"/>
            <person name="Copeland A."/>
            <person name="Lucas S."/>
            <person name="Lapidus A."/>
            <person name="Barry K."/>
            <person name="Glavina del Rio T."/>
            <person name="Hammon N."/>
            <person name="Israni S."/>
            <person name="Dalin E."/>
            <person name="Tice H."/>
            <person name="Pitluck S."/>
            <person name="Sims D."/>
            <person name="Brettin T."/>
            <person name="Bruce D."/>
            <person name="Detter J.C."/>
            <person name="Han C."/>
            <person name="Tapia R."/>
            <person name="Brainard J."/>
            <person name="Schmutz J."/>
            <person name="Larimer F."/>
            <person name="Land M."/>
            <person name="Hauser L."/>
            <person name="Kyrpides N."/>
            <person name="Kim E."/>
            <person name="Ensigns S.A."/>
            <person name="Richardson P."/>
        </authorList>
    </citation>
    <scope>NUCLEOTIDE SEQUENCE [LARGE SCALE GENOMIC DNA]</scope>
    <source>
        <strain evidence="10">ATCC BAA-1158 / Py2</strain>
    </source>
</reference>
<gene>
    <name evidence="7" type="primary">ssuD</name>
    <name evidence="9" type="ordered locus">Xaut_3456</name>
</gene>
<dbReference type="NCBIfam" id="NF001939">
    <property type="entry name" value="PRK00719.1"/>
    <property type="match status" value="1"/>
</dbReference>
<comment type="catalytic activity">
    <reaction evidence="7">
        <text>an alkanesulfonate + FMNH2 + O2 = an aldehyde + FMN + sulfite + H2O + 2 H(+)</text>
        <dbReference type="Rhea" id="RHEA:23064"/>
        <dbReference type="ChEBI" id="CHEBI:15377"/>
        <dbReference type="ChEBI" id="CHEBI:15378"/>
        <dbReference type="ChEBI" id="CHEBI:15379"/>
        <dbReference type="ChEBI" id="CHEBI:17359"/>
        <dbReference type="ChEBI" id="CHEBI:17478"/>
        <dbReference type="ChEBI" id="CHEBI:57618"/>
        <dbReference type="ChEBI" id="CHEBI:58210"/>
        <dbReference type="ChEBI" id="CHEBI:134249"/>
        <dbReference type="EC" id="1.14.14.5"/>
    </reaction>
</comment>
<dbReference type="GO" id="GO:0046306">
    <property type="term" value="P:alkanesulfonate catabolic process"/>
    <property type="evidence" value="ECO:0007669"/>
    <property type="project" value="TreeGrafter"/>
</dbReference>
<evidence type="ECO:0000313" key="10">
    <source>
        <dbReference type="Proteomes" id="UP000002417"/>
    </source>
</evidence>
<dbReference type="Proteomes" id="UP000002417">
    <property type="component" value="Chromosome"/>
</dbReference>
<dbReference type="eggNOG" id="COG2141">
    <property type="taxonomic scope" value="Bacteria"/>
</dbReference>